<dbReference type="OrthoDB" id="947616at2"/>
<sequence>MKRYTEHTHFSISMSTDERFKQTLRNLFRQHRISYIIESGTFIGTGSTRTIAQAIPKNRPPESYFTVEANLAFHTLSRFNLMRWNFIKPLWGNTIARQDAVRFIQQDEALHHHERYPDVYIDTTDNPVQFYTDEVEGRLGNNLIINLVAWFGNTFLTRRENLLKELLQQYGHEKPLVILDSAGGMGWLEYQTVRDTLRGKPYWLILDDIHHLKHFRSFEDVKTRADFRIIDSSLQHGWLVAEHLA</sequence>
<organism evidence="1 2">
    <name type="scientific">Larkinella rosea</name>
    <dbReference type="NCBI Taxonomy" id="2025312"/>
    <lineage>
        <taxon>Bacteria</taxon>
        <taxon>Pseudomonadati</taxon>
        <taxon>Bacteroidota</taxon>
        <taxon>Cytophagia</taxon>
        <taxon>Cytophagales</taxon>
        <taxon>Spirosomataceae</taxon>
        <taxon>Larkinella</taxon>
    </lineage>
</organism>
<dbReference type="AlphaFoldDB" id="A0A3P1BCE8"/>
<proteinExistence type="predicted"/>
<evidence type="ECO:0000313" key="2">
    <source>
        <dbReference type="Proteomes" id="UP000271925"/>
    </source>
</evidence>
<protein>
    <recommendedName>
        <fullName evidence="3">Class I SAM-dependent methyltransferase</fullName>
    </recommendedName>
</protein>
<reference evidence="1 2" key="1">
    <citation type="submission" date="2018-11" db="EMBL/GenBank/DDBJ databases">
        <authorList>
            <person name="Zhou Z."/>
            <person name="Wang G."/>
        </authorList>
    </citation>
    <scope>NUCLEOTIDE SEQUENCE [LARGE SCALE GENOMIC DNA]</scope>
    <source>
        <strain evidence="1 2">KCTC52004</strain>
    </source>
</reference>
<keyword evidence="2" id="KW-1185">Reference proteome</keyword>
<name>A0A3P1BCE8_9BACT</name>
<accession>A0A3P1BCE8</accession>
<evidence type="ECO:0008006" key="3">
    <source>
        <dbReference type="Google" id="ProtNLM"/>
    </source>
</evidence>
<comment type="caution">
    <text evidence="1">The sequence shown here is derived from an EMBL/GenBank/DDBJ whole genome shotgun (WGS) entry which is preliminary data.</text>
</comment>
<gene>
    <name evidence="1" type="ORF">EHT25_27375</name>
</gene>
<dbReference type="RefSeq" id="WP_124878555.1">
    <property type="nucleotide sequence ID" value="NZ_RQJO01000015.1"/>
</dbReference>
<evidence type="ECO:0000313" key="1">
    <source>
        <dbReference type="EMBL" id="RRA98718.1"/>
    </source>
</evidence>
<dbReference type="Proteomes" id="UP000271925">
    <property type="component" value="Unassembled WGS sequence"/>
</dbReference>
<dbReference type="Gene3D" id="3.40.50.150">
    <property type="entry name" value="Vaccinia Virus protein VP39"/>
    <property type="match status" value="1"/>
</dbReference>
<dbReference type="InterPro" id="IPR029063">
    <property type="entry name" value="SAM-dependent_MTases_sf"/>
</dbReference>
<dbReference type="EMBL" id="RQJO01000015">
    <property type="protein sequence ID" value="RRA98718.1"/>
    <property type="molecule type" value="Genomic_DNA"/>
</dbReference>